<proteinExistence type="predicted"/>
<gene>
    <name evidence="2" type="ORF">AAP_02524</name>
</gene>
<feature type="compositionally biased region" description="Polar residues" evidence="1">
    <location>
        <begin position="714"/>
        <end position="724"/>
    </location>
</feature>
<protein>
    <recommendedName>
        <fullName evidence="4">Cell wall proline rich protein</fullName>
    </recommendedName>
</protein>
<feature type="region of interest" description="Disordered" evidence="1">
    <location>
        <begin position="454"/>
        <end position="484"/>
    </location>
</feature>
<feature type="compositionally biased region" description="Pro residues" evidence="1">
    <location>
        <begin position="1103"/>
        <end position="1115"/>
    </location>
</feature>
<keyword evidence="3" id="KW-1185">Reference proteome</keyword>
<accession>A0A167ZT08</accession>
<feature type="compositionally biased region" description="Basic residues" evidence="1">
    <location>
        <begin position="394"/>
        <end position="403"/>
    </location>
</feature>
<dbReference type="VEuPathDB" id="FungiDB:AAP_02524"/>
<dbReference type="AlphaFoldDB" id="A0A167ZT08"/>
<feature type="compositionally biased region" description="Polar residues" evidence="1">
    <location>
        <begin position="1189"/>
        <end position="1201"/>
    </location>
</feature>
<feature type="region of interest" description="Disordered" evidence="1">
    <location>
        <begin position="333"/>
        <end position="407"/>
    </location>
</feature>
<organism evidence="2 3">
    <name type="scientific">Ascosphaera apis ARSEF 7405</name>
    <dbReference type="NCBI Taxonomy" id="392613"/>
    <lineage>
        <taxon>Eukaryota</taxon>
        <taxon>Fungi</taxon>
        <taxon>Dikarya</taxon>
        <taxon>Ascomycota</taxon>
        <taxon>Pezizomycotina</taxon>
        <taxon>Eurotiomycetes</taxon>
        <taxon>Eurotiomycetidae</taxon>
        <taxon>Onygenales</taxon>
        <taxon>Ascosphaeraceae</taxon>
        <taxon>Ascosphaera</taxon>
    </lineage>
</organism>
<feature type="compositionally biased region" description="Basic and acidic residues" evidence="1">
    <location>
        <begin position="897"/>
        <end position="930"/>
    </location>
</feature>
<feature type="compositionally biased region" description="Low complexity" evidence="1">
    <location>
        <begin position="1139"/>
        <end position="1157"/>
    </location>
</feature>
<evidence type="ECO:0000256" key="1">
    <source>
        <dbReference type="SAM" id="MobiDB-lite"/>
    </source>
</evidence>
<feature type="compositionally biased region" description="Low complexity" evidence="1">
    <location>
        <begin position="219"/>
        <end position="238"/>
    </location>
</feature>
<comment type="caution">
    <text evidence="2">The sequence shown here is derived from an EMBL/GenBank/DDBJ whole genome shotgun (WGS) entry which is preliminary data.</text>
</comment>
<name>A0A167ZT08_9EURO</name>
<feature type="compositionally biased region" description="Basic residues" evidence="1">
    <location>
        <begin position="360"/>
        <end position="372"/>
    </location>
</feature>
<feature type="compositionally biased region" description="Low complexity" evidence="1">
    <location>
        <begin position="1038"/>
        <end position="1053"/>
    </location>
</feature>
<feature type="compositionally biased region" description="Low complexity" evidence="1">
    <location>
        <begin position="259"/>
        <end position="270"/>
    </location>
</feature>
<feature type="region of interest" description="Disordered" evidence="1">
    <location>
        <begin position="1"/>
        <end position="304"/>
    </location>
</feature>
<dbReference type="Proteomes" id="UP000242877">
    <property type="component" value="Unassembled WGS sequence"/>
</dbReference>
<feature type="compositionally biased region" description="Low complexity" evidence="1">
    <location>
        <begin position="181"/>
        <end position="193"/>
    </location>
</feature>
<feature type="compositionally biased region" description="Polar residues" evidence="1">
    <location>
        <begin position="1232"/>
        <end position="1241"/>
    </location>
</feature>
<reference evidence="2 3" key="1">
    <citation type="journal article" date="2016" name="Genome Biol. Evol.">
        <title>Divergent and convergent evolution of fungal pathogenicity.</title>
        <authorList>
            <person name="Shang Y."/>
            <person name="Xiao G."/>
            <person name="Zheng P."/>
            <person name="Cen K."/>
            <person name="Zhan S."/>
            <person name="Wang C."/>
        </authorList>
    </citation>
    <scope>NUCLEOTIDE SEQUENCE [LARGE SCALE GENOMIC DNA]</scope>
    <source>
        <strain evidence="2 3">ARSEF 7405</strain>
    </source>
</reference>
<dbReference type="EMBL" id="AZGZ01000009">
    <property type="protein sequence ID" value="KZZ93058.1"/>
    <property type="molecule type" value="Genomic_DNA"/>
</dbReference>
<feature type="compositionally biased region" description="Low complexity" evidence="1">
    <location>
        <begin position="278"/>
        <end position="289"/>
    </location>
</feature>
<feature type="region of interest" description="Disordered" evidence="1">
    <location>
        <begin position="824"/>
        <end position="857"/>
    </location>
</feature>
<feature type="compositionally biased region" description="Polar residues" evidence="1">
    <location>
        <begin position="585"/>
        <end position="599"/>
    </location>
</feature>
<feature type="compositionally biased region" description="Low complexity" evidence="1">
    <location>
        <begin position="669"/>
        <end position="692"/>
    </location>
</feature>
<feature type="compositionally biased region" description="Polar residues" evidence="1">
    <location>
        <begin position="1"/>
        <end position="12"/>
    </location>
</feature>
<feature type="compositionally biased region" description="Basic and acidic residues" evidence="1">
    <location>
        <begin position="17"/>
        <end position="26"/>
    </location>
</feature>
<feature type="compositionally biased region" description="Polar residues" evidence="1">
    <location>
        <begin position="1011"/>
        <end position="1030"/>
    </location>
</feature>
<evidence type="ECO:0000313" key="2">
    <source>
        <dbReference type="EMBL" id="KZZ93058.1"/>
    </source>
</evidence>
<feature type="compositionally biased region" description="Basic and acidic residues" evidence="1">
    <location>
        <begin position="613"/>
        <end position="631"/>
    </location>
</feature>
<evidence type="ECO:0000313" key="3">
    <source>
        <dbReference type="Proteomes" id="UP000242877"/>
    </source>
</evidence>
<dbReference type="OrthoDB" id="5406427at2759"/>
<feature type="region of interest" description="Disordered" evidence="1">
    <location>
        <begin position="585"/>
        <end position="735"/>
    </location>
</feature>
<feature type="region of interest" description="Disordered" evidence="1">
    <location>
        <begin position="893"/>
        <end position="1255"/>
    </location>
</feature>
<feature type="compositionally biased region" description="Gly residues" evidence="1">
    <location>
        <begin position="142"/>
        <end position="156"/>
    </location>
</feature>
<sequence>MASASTSCSSPPINIDHLNRSADHQRTVMPQYNFSASRSRRRPSSLSVGGGAAKLPTFSFPQAPPSPPEAVPDSEPESRSADAITADDAVPAVAQQGPSSGRGDGDGDDYDRRGSDTSDSMRPAWVGRSEAQVRSQQPLYGQGPGQGEEQGQGQGQGRSQISRRRMPHSSLPAFSFPQAPAPTNADTTDTSAAVSGDGNDDVNGSNALGGDDDVDDVQPLDSQSQSLSQWQWRSQSLSISHGREVGKGQFQGERRRRQPSAPLPAFSFPQAPAPAPAPDADAASYPTSDSADEETTPTSISNTIFSETATTTATTPCLFPTAANCFATAAADVTPPSTSYSTTSSNVSPFTSPPPSRQQQHGHQRRQSRRHSYTPFSSISSPPPPSSSSSSSASRRRHAHRRSAAMSGIDTDAIAALANISSKSSSVSSSLVLGSPVSRPVSIHANIPQIVLNGEPATTPSTATEGDASADIGTEKVSGYSSDPGKLSFPGRPYHIAKCSNLSTISSEGSISSNTGGGNGANAIGSSYDANEVSSPVSATAPMPLISSPTTRRHIRPKTSSFIEMFGDEHETLVSKDFMHRRVQTTTLERSSSGSTQRTVKAGVDGFVETDDEITRERNEGRQQEQEDQERPVSSSNFKGKIAKKQKKDRAWAGILTRKSKKRQVSGNTKKQQQQSQTSSTQQSQEKGQQSSHLAAPNTASGSATYSDFPPPSSVANSEPTLTRSSSISDDTSDFEINFDDDTVVIQTPAYHEEEYDSSASTATTTVSSFESAWKPRSFYEQGRQLNNDENPFSPVIDLDAALGPFRTPEVSDSGSGFSFATKHMHSGRGRRNEFLSPENRHHRRAESAPAIQPMEPARSSPVAMAMKYSAAAIFKTPDVFDEEEEDAFLANTAEKNANDDNEKAEEETAKEGEKKVEEKTEEKDDDAKSVKSFKSYRSRDRSSFRQSGLRLGRGLPPGGRSLRIDTTRASSPFRVQRSESGTSLNESGRPVSPISIGRPLHQVPVAETDNAASNNSEENPDQQSETTPELLSPTPKSQYTSLFSSPSTSSFSINDLPRTSSTFILQEHRSSSGSFSLPPAIKQSPARADSPVDNMTGSRISTPPPSTFDPPYVPSPLSSSTPSLITSHNHHSSLRFTPPTASGSASSSASAVPAPAFHRHSMNGEMMSPSISSPTLRPGSRSRHKRSSIVSLSKLISASHATERNRASMDGRPPGSTSAGLTAPVAVDVASQKSMNSDSSGYKEAKDEVPAVAKSHRISRLMQFWRTRDKDGRGDA</sequence>
<feature type="compositionally biased region" description="Low complexity" evidence="1">
    <location>
        <begin position="945"/>
        <end position="962"/>
    </location>
</feature>
<feature type="compositionally biased region" description="Low complexity" evidence="1">
    <location>
        <begin position="333"/>
        <end position="349"/>
    </location>
</feature>
<evidence type="ECO:0008006" key="4">
    <source>
        <dbReference type="Google" id="ProtNLM"/>
    </source>
</evidence>